<feature type="chain" id="PRO_5039686778" description="DUF6377 domain-containing protein" evidence="2">
    <location>
        <begin position="19"/>
        <end position="544"/>
    </location>
</feature>
<dbReference type="Proteomes" id="UP000651085">
    <property type="component" value="Unassembled WGS sequence"/>
</dbReference>
<feature type="signal peptide" evidence="2">
    <location>
        <begin position="1"/>
        <end position="18"/>
    </location>
</feature>
<dbReference type="SUPFAM" id="SSF48452">
    <property type="entry name" value="TPR-like"/>
    <property type="match status" value="1"/>
</dbReference>
<protein>
    <recommendedName>
        <fullName evidence="3">DUF6377 domain-containing protein</fullName>
    </recommendedName>
</protein>
<keyword evidence="1" id="KW-0472">Membrane</keyword>
<accession>A0A926F264</accession>
<dbReference type="AlphaFoldDB" id="A0A926F264"/>
<comment type="caution">
    <text evidence="4">The sequence shown here is derived from an EMBL/GenBank/DDBJ whole genome shotgun (WGS) entry which is preliminary data.</text>
</comment>
<feature type="transmembrane region" description="Helical" evidence="1">
    <location>
        <begin position="332"/>
        <end position="354"/>
    </location>
</feature>
<gene>
    <name evidence="4" type="ORF">H8744_05125</name>
</gene>
<dbReference type="InterPro" id="IPR045957">
    <property type="entry name" value="DUF6377"/>
</dbReference>
<evidence type="ECO:0000313" key="4">
    <source>
        <dbReference type="EMBL" id="MBC8592640.1"/>
    </source>
</evidence>
<evidence type="ECO:0000313" key="5">
    <source>
        <dbReference type="Proteomes" id="UP000651085"/>
    </source>
</evidence>
<dbReference type="EMBL" id="JACRTF010000001">
    <property type="protein sequence ID" value="MBC8592640.1"/>
    <property type="molecule type" value="Genomic_DNA"/>
</dbReference>
<proteinExistence type="predicted"/>
<dbReference type="Pfam" id="PF19904">
    <property type="entry name" value="DUF6377"/>
    <property type="match status" value="1"/>
</dbReference>
<dbReference type="InterPro" id="IPR011990">
    <property type="entry name" value="TPR-like_helical_dom_sf"/>
</dbReference>
<reference evidence="4" key="1">
    <citation type="submission" date="2020-08" db="EMBL/GenBank/DDBJ databases">
        <title>Genome public.</title>
        <authorList>
            <person name="Liu C."/>
            <person name="Sun Q."/>
        </authorList>
    </citation>
    <scope>NUCLEOTIDE SEQUENCE</scope>
    <source>
        <strain evidence="4">N12</strain>
    </source>
</reference>
<organism evidence="4 5">
    <name type="scientific">Jilunia laotingensis</name>
    <dbReference type="NCBI Taxonomy" id="2763675"/>
    <lineage>
        <taxon>Bacteria</taxon>
        <taxon>Pseudomonadati</taxon>
        <taxon>Bacteroidota</taxon>
        <taxon>Bacteroidia</taxon>
        <taxon>Bacteroidales</taxon>
        <taxon>Bacteroidaceae</taxon>
        <taxon>Jilunia</taxon>
    </lineage>
</organism>
<keyword evidence="2" id="KW-0732">Signal</keyword>
<keyword evidence="5" id="KW-1185">Reference proteome</keyword>
<dbReference type="Gene3D" id="1.25.40.10">
    <property type="entry name" value="Tetratricopeptide repeat domain"/>
    <property type="match status" value="1"/>
</dbReference>
<dbReference type="RefSeq" id="WP_262433812.1">
    <property type="nucleotide sequence ID" value="NZ_JACRTF010000001.1"/>
</dbReference>
<dbReference type="PROSITE" id="PS51257">
    <property type="entry name" value="PROKAR_LIPOPROTEIN"/>
    <property type="match status" value="1"/>
</dbReference>
<evidence type="ECO:0000256" key="1">
    <source>
        <dbReference type="SAM" id="Phobius"/>
    </source>
</evidence>
<feature type="domain" description="DUF6377" evidence="3">
    <location>
        <begin position="260"/>
        <end position="507"/>
    </location>
</feature>
<evidence type="ECO:0000259" key="3">
    <source>
        <dbReference type="Pfam" id="PF19904"/>
    </source>
</evidence>
<evidence type="ECO:0000256" key="2">
    <source>
        <dbReference type="SAM" id="SignalP"/>
    </source>
</evidence>
<keyword evidence="1" id="KW-0812">Transmembrane</keyword>
<keyword evidence="1" id="KW-1133">Transmembrane helix</keyword>
<name>A0A926F264_9BACT</name>
<sequence length="544" mass="63181">MKSVWFLLIILSSFTVSCTPASSDKLPVEATLKELDETLSHKADYEQNKEQHLQSIKKLAANANTPENLYMILDKLYSDYYNYNNDSAFFYANIKRQLVTKNRLTEQAIDSDLDWAEVHLIAGMFKECSDVLDKIIPEEVDSTSLPKYYYLYRSLYRAMASIAIEDSLKKNYTKKGLEYLQKRKDILDPKSSDYLYSEVEALQNKQQNERAIELLLQRFHEPGTSLQQQAVLAYMIASSYQEQNEPEKTIYYYTLSAINDVKTATHKHTSLHRLANLLFETGDIERAYSYINYAMGDALNVNSRVNIHSITRLLPIIQQSHDQMMKEKRRQLYLLITGISLLSVCLLVTIFIVYKNKKKVSDAKHQLAQVNEELKEVNSKLTYTNTCLQESNNIKEAYIGYYMDLCSTYINKVEEYRNNLNNIARNGGANEVMKALRKPSFLKNDLDAFYESFDSAFLKIFPDFVKQFNALLQEDKRIDLKQDELLNTELRIFALIRLGIGDSIKIAEFLRRSPSTIYNYRVKYRNAAINNRDDFDNQVRNIGQ</sequence>